<dbReference type="Proteomes" id="UP000471300">
    <property type="component" value="Unassembled WGS sequence"/>
</dbReference>
<keyword evidence="10 15" id="KW-0472">Membrane</keyword>
<keyword evidence="5 15" id="KW-0812">Transmembrane</keyword>
<dbReference type="GO" id="GO:0046677">
    <property type="term" value="P:response to antibiotic"/>
    <property type="evidence" value="ECO:0007669"/>
    <property type="project" value="UniProtKB-KW"/>
</dbReference>
<keyword evidence="13" id="KW-0961">Cell wall biogenesis/degradation</keyword>
<dbReference type="InterPro" id="IPR005311">
    <property type="entry name" value="PBP_dimer"/>
</dbReference>
<evidence type="ECO:0000313" key="28">
    <source>
        <dbReference type="Proteomes" id="UP000471300"/>
    </source>
</evidence>
<dbReference type="EMBL" id="QAGV01000002">
    <property type="protein sequence ID" value="PTR97386.1"/>
    <property type="molecule type" value="Genomic_DNA"/>
</dbReference>
<evidence type="ECO:0000256" key="11">
    <source>
        <dbReference type="ARBA" id="ARBA00023251"/>
    </source>
</evidence>
<dbReference type="EMBL" id="QFAS01000005">
    <property type="protein sequence ID" value="PWG53279.1"/>
    <property type="molecule type" value="Genomic_DNA"/>
</dbReference>
<sequence length="718" mass="78679">MNTNNKRPIKERQQRMMYNRKYFGRGIFFIVLIVFIVFIGRFFRVAVGHKIYGVDLNKSTQQLYASKTEIKAKRGTIYDAANQPIAEDTTTYSIYIVLSKSAVAYGKKEYLPDSQKKKAAKVLSDNLNISYKRVLQILNPKDKNTYQVELGNVGKNISLETKKKIDSYHLTGIKFTPSQSRLYPNGVFASHLIGLAESEDKKLVGIMGLEKVFNKQLSGRDGINNTATDSYGVQLPGSSKKKRSVQNGDDIYTTLDPKIQTALENLLTQKQKKFKAASINAVVMDSHTGKIVAASQRPTFDAQTKEGLTNVWRNTLLEDAYEPGSTMKVLTVASAINSGNYDSNATYRSGSYVIDGSTVYDWNRSGWGNITVKEGFMRSSNAVMAQLEQKMGKKTWMSYIRKFGLLRPVGAGLGAESSGNINYTYAFDQANTAYGQGIDVTVIQMMQAFSAIANKGKMVKPRLVDKIVDPNTGKTVYKSKTQVVGKPITAKTSKKVLDMMEAVVYDEKGLGQDYAIDGYKIAAKTGTAQIANSNGTGYLSGSSNYIFSVVGMAPADNPRYIMYLTVKQPKSFGNNDATKNLSTIFNPIMKKVLDSSQVNNTNPGTVKVENVVGNSVDDAKDKISKQGLVPVVVGSGDKVEKQSVEGDQTVISGEKVLLLTNGTKTMPDINGWSRNDIAKLADLTGITVNYTGSGYAYYQSIAAGGALKKSDIVEVKLK</sequence>
<keyword evidence="7" id="KW-0133">Cell shape</keyword>
<proteinExistence type="inferred from homology"/>
<dbReference type="KEGG" id="lsj:LSJ_1041c"/>
<dbReference type="CDD" id="cd06575">
    <property type="entry name" value="PASTA_Pbp2x-like_2"/>
    <property type="match status" value="1"/>
</dbReference>
<keyword evidence="9 15" id="KW-1133">Transmembrane helix</keyword>
<evidence type="ECO:0000313" key="27">
    <source>
        <dbReference type="Proteomes" id="UP000470980"/>
    </source>
</evidence>
<dbReference type="InterPro" id="IPR050515">
    <property type="entry name" value="Beta-lactam/transpept"/>
</dbReference>
<dbReference type="GO" id="GO:0008658">
    <property type="term" value="F:penicillin binding"/>
    <property type="evidence" value="ECO:0007669"/>
    <property type="project" value="InterPro"/>
</dbReference>
<dbReference type="EMBL" id="NBEY01000044">
    <property type="protein sequence ID" value="OQR25215.1"/>
    <property type="molecule type" value="Genomic_DNA"/>
</dbReference>
<evidence type="ECO:0000256" key="14">
    <source>
        <dbReference type="ARBA" id="ARBA00055980"/>
    </source>
</evidence>
<evidence type="ECO:0000256" key="4">
    <source>
        <dbReference type="ARBA" id="ARBA00022618"/>
    </source>
</evidence>
<reference evidence="22 26" key="4">
    <citation type="submission" date="2018-05" db="EMBL/GenBank/DDBJ databases">
        <title>Lactobacillus salivarius genome sequencing and assembly.</title>
        <authorList>
            <person name="Audisio C."/>
            <person name="Albarracin L."/>
            <person name="Torres M.J."/>
            <person name="Hebert E.M."/>
            <person name="Saavedra L."/>
        </authorList>
    </citation>
    <scope>NUCLEOTIDE SEQUENCE [LARGE SCALE GENOMIC DNA]</scope>
    <source>
        <strain evidence="22 26">A3iob</strain>
    </source>
</reference>
<reference evidence="27 28" key="5">
    <citation type="journal article" date="2020" name="Food Funct.">
        <title>Screening of Lactobacillus salivarius strains from the feces of Chinese populations and the evaluation of their effects against intestinal inflammation in mice.</title>
        <authorList>
            <person name="Zhai Q."/>
            <person name="Shen X."/>
            <person name="Cen S."/>
            <person name="Zhang C."/>
            <person name="Tian F."/>
            <person name="Zhao J."/>
            <person name="Zhang H."/>
            <person name="Xue Y."/>
            <person name="Chen W."/>
        </authorList>
    </citation>
    <scope>NUCLEOTIDE SEQUENCE [LARGE SCALE GENOMIC DNA]</scope>
    <source>
        <strain evidence="19 28">FZJTZ28M4.scaf</strain>
        <strain evidence="18 27">FZJTZ9M6.scaf</strain>
    </source>
</reference>
<evidence type="ECO:0000256" key="8">
    <source>
        <dbReference type="ARBA" id="ARBA00022984"/>
    </source>
</evidence>
<dbReference type="GO" id="GO:0051301">
    <property type="term" value="P:cell division"/>
    <property type="evidence" value="ECO:0007669"/>
    <property type="project" value="UniProtKB-KW"/>
</dbReference>
<dbReference type="RefSeq" id="WP_003700454.1">
    <property type="nucleotide sequence ID" value="NZ_CBCRTQ010000001.1"/>
</dbReference>
<comment type="similarity">
    <text evidence="2">Belongs to the transpeptidase family.</text>
</comment>
<evidence type="ECO:0000313" key="25">
    <source>
        <dbReference type="Proteomes" id="UP000244552"/>
    </source>
</evidence>
<evidence type="ECO:0000256" key="7">
    <source>
        <dbReference type="ARBA" id="ARBA00022960"/>
    </source>
</evidence>
<keyword evidence="17" id="KW-0328">Glycosyltransferase</keyword>
<evidence type="ECO:0000256" key="1">
    <source>
        <dbReference type="ARBA" id="ARBA00004162"/>
    </source>
</evidence>
<evidence type="ECO:0000256" key="10">
    <source>
        <dbReference type="ARBA" id="ARBA00023136"/>
    </source>
</evidence>
<evidence type="ECO:0000313" key="19">
    <source>
        <dbReference type="EMBL" id="MYZ65555.1"/>
    </source>
</evidence>
<evidence type="ECO:0000256" key="3">
    <source>
        <dbReference type="ARBA" id="ARBA00022475"/>
    </source>
</evidence>
<dbReference type="EMBL" id="VSTU01000001">
    <property type="protein sequence ID" value="MYZ65555.1"/>
    <property type="molecule type" value="Genomic_DNA"/>
</dbReference>
<dbReference type="InterPro" id="IPR001460">
    <property type="entry name" value="PCN-bd_Tpept"/>
</dbReference>
<evidence type="ECO:0000313" key="17">
    <source>
        <dbReference type="EMBL" id="AIR10715.1"/>
    </source>
</evidence>
<name>A0A089QD79_9LACO</name>
<comment type="function">
    <text evidence="14">A transpeptidase that forms peptide cross-links between adjacent glycan strands in cell wall peptidoglycan (PG). Part of the divisome machinery that synthesizes the septal cross wall. Beta-lactams inactivate the PBPs by acylating an essential serine residue in the active site of these proteins.</text>
</comment>
<comment type="subcellular location">
    <subcellularLocation>
        <location evidence="1">Cell membrane</location>
        <topology evidence="1">Single-pass membrane protein</topology>
    </subcellularLocation>
</comment>
<dbReference type="PANTHER" id="PTHR30627">
    <property type="entry name" value="PEPTIDOGLYCAN D,D-TRANSPEPTIDASE"/>
    <property type="match status" value="1"/>
</dbReference>
<dbReference type="PANTHER" id="PTHR30627:SF26">
    <property type="entry name" value="PENICILLIN-BINDING PROTEIN 2B"/>
    <property type="match status" value="1"/>
</dbReference>
<reference evidence="20 24" key="2">
    <citation type="submission" date="2017-03" db="EMBL/GenBank/DDBJ databases">
        <title>Phylogenomics and comparative genomics of Lactobacillus salivarius, a mammalian gut commensal.</title>
        <authorList>
            <person name="Harris H.M."/>
        </authorList>
    </citation>
    <scope>NUCLEOTIDE SEQUENCE [LARGE SCALE GENOMIC DNA]</scope>
    <source>
        <strain evidence="20 24">AH4231</strain>
    </source>
</reference>
<dbReference type="EC" id="2.4.1.129" evidence="17"/>
<keyword evidence="17" id="KW-0808">Transferase</keyword>
<dbReference type="Gene3D" id="3.90.1310.10">
    <property type="entry name" value="Penicillin-binding protein 2a (Domain 2)"/>
    <property type="match status" value="1"/>
</dbReference>
<evidence type="ECO:0000313" key="21">
    <source>
        <dbReference type="EMBL" id="PTR97386.1"/>
    </source>
</evidence>
<keyword evidence="4" id="KW-0132">Cell division</keyword>
<dbReference type="EMBL" id="VSTR01000001">
    <property type="protein sequence ID" value="MYY72562.1"/>
    <property type="molecule type" value="Genomic_DNA"/>
</dbReference>
<dbReference type="Pfam" id="PF03793">
    <property type="entry name" value="PASTA"/>
    <property type="match status" value="2"/>
</dbReference>
<evidence type="ECO:0000256" key="13">
    <source>
        <dbReference type="ARBA" id="ARBA00023316"/>
    </source>
</evidence>
<dbReference type="InterPro" id="IPR005543">
    <property type="entry name" value="PASTA_dom"/>
</dbReference>
<evidence type="ECO:0000313" key="23">
    <source>
        <dbReference type="Proteomes" id="UP000029488"/>
    </source>
</evidence>
<dbReference type="Proteomes" id="UP000245607">
    <property type="component" value="Unassembled WGS sequence"/>
</dbReference>
<evidence type="ECO:0000313" key="20">
    <source>
        <dbReference type="EMBL" id="OQR25215.1"/>
    </source>
</evidence>
<dbReference type="Pfam" id="PF00905">
    <property type="entry name" value="Transpeptidase"/>
    <property type="match status" value="1"/>
</dbReference>
<dbReference type="FunFam" id="3.40.710.10:FF:000095">
    <property type="entry name" value="Penicillin-binding protein 2x"/>
    <property type="match status" value="1"/>
</dbReference>
<dbReference type="SUPFAM" id="SSF54184">
    <property type="entry name" value="Penicillin-binding protein 2x (pbp-2x), c-terminal domain"/>
    <property type="match status" value="2"/>
</dbReference>
<dbReference type="InterPro" id="IPR036138">
    <property type="entry name" value="PBP_dimer_sf"/>
</dbReference>
<evidence type="ECO:0000313" key="26">
    <source>
        <dbReference type="Proteomes" id="UP000245607"/>
    </source>
</evidence>
<dbReference type="Proteomes" id="UP000192353">
    <property type="component" value="Unassembled WGS sequence"/>
</dbReference>
<evidence type="ECO:0000313" key="22">
    <source>
        <dbReference type="EMBL" id="PWG53279.1"/>
    </source>
</evidence>
<evidence type="ECO:0000313" key="24">
    <source>
        <dbReference type="Proteomes" id="UP000192353"/>
    </source>
</evidence>
<dbReference type="GO" id="GO:0071555">
    <property type="term" value="P:cell wall organization"/>
    <property type="evidence" value="ECO:0007669"/>
    <property type="project" value="UniProtKB-KW"/>
</dbReference>
<dbReference type="AlphaFoldDB" id="A0A089QD79"/>
<keyword evidence="3" id="KW-1003">Cell membrane</keyword>
<protein>
    <submittedName>
        <fullName evidence="21">PASTA domain-containing protein</fullName>
    </submittedName>
    <submittedName>
        <fullName evidence="17">Penicillin binding protein 2B</fullName>
        <ecNumber evidence="17">2.4.1.129</ecNumber>
    </submittedName>
    <submittedName>
        <fullName evidence="18">Penicillin-binding protein</fullName>
    </submittedName>
</protein>
<dbReference type="Gene3D" id="3.30.70.2110">
    <property type="match status" value="1"/>
</dbReference>
<dbReference type="CDD" id="cd06576">
    <property type="entry name" value="PASTA_Pbp2x-like_1"/>
    <property type="match status" value="1"/>
</dbReference>
<dbReference type="GO" id="GO:0009252">
    <property type="term" value="P:peptidoglycan biosynthetic process"/>
    <property type="evidence" value="ECO:0007669"/>
    <property type="project" value="UniProtKB-KW"/>
</dbReference>
<evidence type="ECO:0000256" key="9">
    <source>
        <dbReference type="ARBA" id="ARBA00022989"/>
    </source>
</evidence>
<dbReference type="Pfam" id="PF03717">
    <property type="entry name" value="PBP_dimer"/>
    <property type="match status" value="1"/>
</dbReference>
<evidence type="ECO:0000256" key="15">
    <source>
        <dbReference type="SAM" id="Phobius"/>
    </source>
</evidence>
<accession>A0A089QD79</accession>
<keyword evidence="8" id="KW-0573">Peptidoglycan synthesis</keyword>
<evidence type="ECO:0000256" key="2">
    <source>
        <dbReference type="ARBA" id="ARBA00007171"/>
    </source>
</evidence>
<feature type="transmembrane region" description="Helical" evidence="15">
    <location>
        <begin position="22"/>
        <end position="43"/>
    </location>
</feature>
<feature type="domain" description="PASTA" evidence="16">
    <location>
        <begin position="602"/>
        <end position="662"/>
    </location>
</feature>
<keyword evidence="12" id="KW-0131">Cell cycle</keyword>
<keyword evidence="6" id="KW-0677">Repeat</keyword>
<dbReference type="Proteomes" id="UP000470980">
    <property type="component" value="Unassembled WGS sequence"/>
</dbReference>
<evidence type="ECO:0000259" key="16">
    <source>
        <dbReference type="PROSITE" id="PS51178"/>
    </source>
</evidence>
<dbReference type="Proteomes" id="UP000244552">
    <property type="component" value="Unassembled WGS sequence"/>
</dbReference>
<dbReference type="EMBL" id="CP007646">
    <property type="protein sequence ID" value="AIR10715.1"/>
    <property type="molecule type" value="Genomic_DNA"/>
</dbReference>
<gene>
    <name evidence="20" type="ORF">B6U37_05630</name>
    <name evidence="22" type="ORF">DB362_04990</name>
    <name evidence="21" type="ORF">DBP89_02840</name>
    <name evidence="19" type="ORF">FYL06_01020</name>
    <name evidence="18" type="ORF">FYL10_02530</name>
    <name evidence="17" type="ORF">LSJ_1041c</name>
</gene>
<organism evidence="17 23">
    <name type="scientific">Ligilactobacillus salivarius</name>
    <dbReference type="NCBI Taxonomy" id="1624"/>
    <lineage>
        <taxon>Bacteria</taxon>
        <taxon>Bacillati</taxon>
        <taxon>Bacillota</taxon>
        <taxon>Bacilli</taxon>
        <taxon>Lactobacillales</taxon>
        <taxon>Lactobacillaceae</taxon>
        <taxon>Ligilactobacillus</taxon>
    </lineage>
</organism>
<dbReference type="Gene3D" id="2.20.70.70">
    <property type="match status" value="1"/>
</dbReference>
<dbReference type="GO" id="GO:0008360">
    <property type="term" value="P:regulation of cell shape"/>
    <property type="evidence" value="ECO:0007669"/>
    <property type="project" value="UniProtKB-KW"/>
</dbReference>
<evidence type="ECO:0000313" key="18">
    <source>
        <dbReference type="EMBL" id="MYY72562.1"/>
    </source>
</evidence>
<evidence type="ECO:0000256" key="12">
    <source>
        <dbReference type="ARBA" id="ARBA00023306"/>
    </source>
</evidence>
<evidence type="ECO:0000256" key="6">
    <source>
        <dbReference type="ARBA" id="ARBA00022737"/>
    </source>
</evidence>
<dbReference type="Gene3D" id="3.40.710.10">
    <property type="entry name" value="DD-peptidase/beta-lactamase superfamily"/>
    <property type="match status" value="1"/>
</dbReference>
<evidence type="ECO:0000256" key="5">
    <source>
        <dbReference type="ARBA" id="ARBA00022692"/>
    </source>
</evidence>
<dbReference type="PROSITE" id="PS51178">
    <property type="entry name" value="PASTA"/>
    <property type="match status" value="2"/>
</dbReference>
<dbReference type="Proteomes" id="UP000029488">
    <property type="component" value="Chromosome"/>
</dbReference>
<feature type="domain" description="PASTA" evidence="16">
    <location>
        <begin position="663"/>
        <end position="718"/>
    </location>
</feature>
<dbReference type="GO" id="GO:0005886">
    <property type="term" value="C:plasma membrane"/>
    <property type="evidence" value="ECO:0007669"/>
    <property type="project" value="UniProtKB-SubCell"/>
</dbReference>
<keyword evidence="11" id="KW-0046">Antibiotic resistance</keyword>
<dbReference type="InterPro" id="IPR012338">
    <property type="entry name" value="Beta-lactam/transpept-like"/>
</dbReference>
<reference evidence="21 25" key="3">
    <citation type="journal article" date="2018" name="Genome Announc.">
        <title>Fifty-Six Draft Genome Sequences of 10 Lactobacillus Species from 22 Commercial Dietary Supplements.</title>
        <authorList>
            <person name="Gangiredla J."/>
            <person name="Barnaba T.J."/>
            <person name="Mammel M.K."/>
            <person name="Lacher D.W."/>
            <person name="Elkins C.A."/>
            <person name="Lampel K.A."/>
            <person name="Whitehouse C.A."/>
            <person name="Tartera C."/>
        </authorList>
    </citation>
    <scope>NUCLEOTIDE SEQUENCE [LARGE SCALE GENOMIC DNA]</scope>
    <source>
        <strain evidence="21 25">DS11_12</strain>
    </source>
</reference>
<dbReference type="SMART" id="SM00740">
    <property type="entry name" value="PASTA"/>
    <property type="match status" value="2"/>
</dbReference>
<dbReference type="GO" id="GO:0016757">
    <property type="term" value="F:glycosyltransferase activity"/>
    <property type="evidence" value="ECO:0007669"/>
    <property type="project" value="UniProtKB-KW"/>
</dbReference>
<dbReference type="SUPFAM" id="SSF56519">
    <property type="entry name" value="Penicillin binding protein dimerisation domain"/>
    <property type="match status" value="1"/>
</dbReference>
<dbReference type="SUPFAM" id="SSF56601">
    <property type="entry name" value="beta-lactamase/transpeptidase-like"/>
    <property type="match status" value="1"/>
</dbReference>
<reference evidence="17 23" key="1">
    <citation type="journal article" date="2014" name="BMC Genomics">
        <title>Unusual genome complexity in Lactobacillus salivarius JCM1046.</title>
        <authorList>
            <person name="Raftis E.J."/>
            <person name="Forde B.M."/>
            <person name="Claesson M.J."/>
            <person name="O'Toole P.W."/>
        </authorList>
    </citation>
    <scope>NUCLEOTIDE SEQUENCE [LARGE SCALE GENOMIC DNA]</scope>
    <source>
        <strain evidence="17 23">JCM1046</strain>
    </source>
</reference>